<proteinExistence type="predicted"/>
<name>A0AAN9LPJ9_CANGL</name>
<comment type="caution">
    <text evidence="1">The sequence shown here is derived from an EMBL/GenBank/DDBJ whole genome shotgun (WGS) entry which is preliminary data.</text>
</comment>
<dbReference type="Proteomes" id="UP001367508">
    <property type="component" value="Unassembled WGS sequence"/>
</dbReference>
<sequence length="92" mass="10411">MLVYHKTVGINMGMHLDKALSLPIRDTNLDSSVCSPALLQFWRTRMPKMLGPKSLIDHIDIPSPILVVLNPKYALWNYIGLGWPMVRTAAMH</sequence>
<evidence type="ECO:0000313" key="1">
    <source>
        <dbReference type="EMBL" id="KAK7339751.1"/>
    </source>
</evidence>
<accession>A0AAN9LPJ9</accession>
<organism evidence="1 2">
    <name type="scientific">Canavalia gladiata</name>
    <name type="common">Sword bean</name>
    <name type="synonym">Dolichos gladiatus</name>
    <dbReference type="NCBI Taxonomy" id="3824"/>
    <lineage>
        <taxon>Eukaryota</taxon>
        <taxon>Viridiplantae</taxon>
        <taxon>Streptophyta</taxon>
        <taxon>Embryophyta</taxon>
        <taxon>Tracheophyta</taxon>
        <taxon>Spermatophyta</taxon>
        <taxon>Magnoliopsida</taxon>
        <taxon>eudicotyledons</taxon>
        <taxon>Gunneridae</taxon>
        <taxon>Pentapetalae</taxon>
        <taxon>rosids</taxon>
        <taxon>fabids</taxon>
        <taxon>Fabales</taxon>
        <taxon>Fabaceae</taxon>
        <taxon>Papilionoideae</taxon>
        <taxon>50 kb inversion clade</taxon>
        <taxon>NPAAA clade</taxon>
        <taxon>indigoferoid/millettioid clade</taxon>
        <taxon>Phaseoleae</taxon>
        <taxon>Canavalia</taxon>
    </lineage>
</organism>
<protein>
    <submittedName>
        <fullName evidence="1">Uncharacterized protein</fullName>
    </submittedName>
</protein>
<dbReference type="EMBL" id="JAYMYQ010000004">
    <property type="protein sequence ID" value="KAK7339751.1"/>
    <property type="molecule type" value="Genomic_DNA"/>
</dbReference>
<keyword evidence="2" id="KW-1185">Reference proteome</keyword>
<gene>
    <name evidence="1" type="ORF">VNO77_20433</name>
</gene>
<evidence type="ECO:0000313" key="2">
    <source>
        <dbReference type="Proteomes" id="UP001367508"/>
    </source>
</evidence>
<reference evidence="1 2" key="1">
    <citation type="submission" date="2024-01" db="EMBL/GenBank/DDBJ databases">
        <title>The genomes of 5 underutilized Papilionoideae crops provide insights into root nodulation and disease resistanc.</title>
        <authorList>
            <person name="Jiang F."/>
        </authorList>
    </citation>
    <scope>NUCLEOTIDE SEQUENCE [LARGE SCALE GENOMIC DNA]</scope>
    <source>
        <strain evidence="1">LVBAO_FW01</strain>
        <tissue evidence="1">Leaves</tissue>
    </source>
</reference>
<dbReference type="AlphaFoldDB" id="A0AAN9LPJ9"/>